<reference evidence="1 2" key="1">
    <citation type="journal article" date="2019" name="Appl. Microbiol. Biotechnol.">
        <title>Uncovering carbohydrate metabolism through a genotype-phenotype association study of 56 lactic acid bacteria genomes.</title>
        <authorList>
            <person name="Buron-Moles G."/>
            <person name="Chailyan A."/>
            <person name="Dolejs I."/>
            <person name="Forster J."/>
            <person name="Miks M.H."/>
        </authorList>
    </citation>
    <scope>NUCLEOTIDE SEQUENCE [LARGE SCALE GENOMIC DNA]</scope>
    <source>
        <strain evidence="1 2">ATCC 49373</strain>
    </source>
</reference>
<evidence type="ECO:0000313" key="1">
    <source>
        <dbReference type="EMBL" id="TDG78453.1"/>
    </source>
</evidence>
<sequence>MISFEKLHPLLTEHYRLDWLTQFKLVDIISLLNPGLANPDPVDAAKLVNEMMSKIMRSQAISWGIQDQTTKSLIGMTTISNFEKSQATIELSLQENVIESFNYAELLDYLFQLLGQHLQITQLIISLETNSSGIIHQLQALPTNKFFIATKSAQLTISSQTHFQA</sequence>
<dbReference type="STRING" id="1122149.FD44_GL000926"/>
<evidence type="ECO:0000313" key="2">
    <source>
        <dbReference type="Proteomes" id="UP000294854"/>
    </source>
</evidence>
<protein>
    <submittedName>
        <fullName evidence="1">Uncharacterized protein</fullName>
    </submittedName>
</protein>
<proteinExistence type="predicted"/>
<name>A0A4V3A409_9LACO</name>
<gene>
    <name evidence="1" type="ORF">C5L31_001069</name>
</gene>
<dbReference type="AlphaFoldDB" id="A0A4V3A409"/>
<accession>A0A4V3A409</accession>
<dbReference type="OrthoDB" id="2249426at2"/>
<dbReference type="EMBL" id="PUFO01000040">
    <property type="protein sequence ID" value="TDG78453.1"/>
    <property type="molecule type" value="Genomic_DNA"/>
</dbReference>
<dbReference type="Proteomes" id="UP000294854">
    <property type="component" value="Unassembled WGS sequence"/>
</dbReference>
<organism evidence="1 2">
    <name type="scientific">Secundilactobacillus malefermentans</name>
    <dbReference type="NCBI Taxonomy" id="176292"/>
    <lineage>
        <taxon>Bacteria</taxon>
        <taxon>Bacillati</taxon>
        <taxon>Bacillota</taxon>
        <taxon>Bacilli</taxon>
        <taxon>Lactobacillales</taxon>
        <taxon>Lactobacillaceae</taxon>
        <taxon>Secundilactobacillus</taxon>
    </lineage>
</organism>
<dbReference type="RefSeq" id="WP_010619414.1">
    <property type="nucleotide sequence ID" value="NZ_CP042371.1"/>
</dbReference>
<keyword evidence="2" id="KW-1185">Reference proteome</keyword>
<comment type="caution">
    <text evidence="1">The sequence shown here is derived from an EMBL/GenBank/DDBJ whole genome shotgun (WGS) entry which is preliminary data.</text>
</comment>